<evidence type="ECO:0000256" key="11">
    <source>
        <dbReference type="SAM" id="Phobius"/>
    </source>
</evidence>
<organism evidence="12 13">
    <name type="scientific">Coniophora puteana (strain RWD-64-598)</name>
    <name type="common">Brown rot fungus</name>
    <dbReference type="NCBI Taxonomy" id="741705"/>
    <lineage>
        <taxon>Eukaryota</taxon>
        <taxon>Fungi</taxon>
        <taxon>Dikarya</taxon>
        <taxon>Basidiomycota</taxon>
        <taxon>Agaricomycotina</taxon>
        <taxon>Agaricomycetes</taxon>
        <taxon>Agaricomycetidae</taxon>
        <taxon>Boletales</taxon>
        <taxon>Coniophorineae</taxon>
        <taxon>Coniophoraceae</taxon>
        <taxon>Coniophora</taxon>
    </lineage>
</organism>
<dbReference type="EMBL" id="JH711573">
    <property type="protein sequence ID" value="EIW87317.1"/>
    <property type="molecule type" value="Genomic_DNA"/>
</dbReference>
<name>A0A5M3N834_CONPW</name>
<dbReference type="GO" id="GO:0005506">
    <property type="term" value="F:iron ion binding"/>
    <property type="evidence" value="ECO:0007669"/>
    <property type="project" value="InterPro"/>
</dbReference>
<comment type="similarity">
    <text evidence="3 10">Belongs to the cytochrome P450 family.</text>
</comment>
<dbReference type="KEGG" id="cput:CONPUDRAFT_96682"/>
<evidence type="ECO:0000313" key="13">
    <source>
        <dbReference type="Proteomes" id="UP000053558"/>
    </source>
</evidence>
<keyword evidence="7 9" id="KW-0408">Iron</keyword>
<evidence type="ECO:0000256" key="6">
    <source>
        <dbReference type="ARBA" id="ARBA00023002"/>
    </source>
</evidence>
<evidence type="ECO:0000256" key="1">
    <source>
        <dbReference type="ARBA" id="ARBA00001971"/>
    </source>
</evidence>
<dbReference type="GO" id="GO:0020037">
    <property type="term" value="F:heme binding"/>
    <property type="evidence" value="ECO:0007669"/>
    <property type="project" value="InterPro"/>
</dbReference>
<evidence type="ECO:0000256" key="10">
    <source>
        <dbReference type="RuleBase" id="RU000461"/>
    </source>
</evidence>
<keyword evidence="8 10" id="KW-0503">Monooxygenase</keyword>
<dbReference type="InterPro" id="IPR002401">
    <property type="entry name" value="Cyt_P450_E_grp-I"/>
</dbReference>
<keyword evidence="5 9" id="KW-0479">Metal-binding</keyword>
<evidence type="ECO:0000256" key="5">
    <source>
        <dbReference type="ARBA" id="ARBA00022723"/>
    </source>
</evidence>
<sequence length="518" mass="58076">MAFSSSSGSRVLQAANVPSAMLVLASAVIAAYGVYVSKKRKLPQPPGPPGKWLIGNLKDVPRSEPWRVFAEWAKIYGPIFMLRVPNKRIVVLNTFKAVTDLLESRASIYSDRPTLWMYTELAQRRLVAFSIPYTHPHFRSYRRLMTSSMRPRAITAYQELQKEQSRVLLRGLAAEPGKFVKHLQRQSAAVILDLAYGWKVTGDDDYFVRTLDEGLSAGSKLQQPGQWLVEYLPWLRFIPSWFPGATFRRVAEDARIRLLELDKITYQWAKNAIDTGKYSPSFCSDHLLPEDGREVTPDLEQIVRYCSAGLYVGGADTTVAATTAFFLAMALFPEVQARAQAELDAIAGTEKLPDFEARDRTEYVNALVLELIRWAPVVPLGLSHRVMQDDVYEGYLIPEGSTVTANIWAIAHDPTLYPSPFTFDPTRFLGPAPQQDPRKIVFGFGRRVCPGQHFAEQAIYLTVANVLAAFSIAPPLDKDGREVKLVYEAANAGIVTHPKAFECRIVPRNRELIPSVSE</sequence>
<dbReference type="InterPro" id="IPR017972">
    <property type="entry name" value="Cyt_P450_CS"/>
</dbReference>
<protein>
    <submittedName>
        <fullName evidence="12">Cytochrome P450</fullName>
    </submittedName>
</protein>
<dbReference type="PANTHER" id="PTHR46300">
    <property type="entry name" value="P450, PUTATIVE (EUROFUNG)-RELATED-RELATED"/>
    <property type="match status" value="1"/>
</dbReference>
<accession>A0A5M3N834</accession>
<dbReference type="Gene3D" id="1.10.630.10">
    <property type="entry name" value="Cytochrome P450"/>
    <property type="match status" value="1"/>
</dbReference>
<dbReference type="Proteomes" id="UP000053558">
    <property type="component" value="Unassembled WGS sequence"/>
</dbReference>
<dbReference type="RefSeq" id="XP_007763845.1">
    <property type="nucleotide sequence ID" value="XM_007765655.1"/>
</dbReference>
<keyword evidence="11" id="KW-0472">Membrane</keyword>
<keyword evidence="11" id="KW-0812">Transmembrane</keyword>
<dbReference type="PROSITE" id="PS00086">
    <property type="entry name" value="CYTOCHROME_P450"/>
    <property type="match status" value="1"/>
</dbReference>
<dbReference type="Pfam" id="PF00067">
    <property type="entry name" value="p450"/>
    <property type="match status" value="1"/>
</dbReference>
<feature type="binding site" description="axial binding residue" evidence="9">
    <location>
        <position position="449"/>
    </location>
    <ligand>
        <name>heme</name>
        <dbReference type="ChEBI" id="CHEBI:30413"/>
    </ligand>
    <ligandPart>
        <name>Fe</name>
        <dbReference type="ChEBI" id="CHEBI:18248"/>
    </ligandPart>
</feature>
<dbReference type="InterPro" id="IPR036396">
    <property type="entry name" value="Cyt_P450_sf"/>
</dbReference>
<gene>
    <name evidence="12" type="ORF">CONPUDRAFT_96682</name>
</gene>
<dbReference type="PRINTS" id="PR00385">
    <property type="entry name" value="P450"/>
</dbReference>
<dbReference type="CDD" id="cd11065">
    <property type="entry name" value="CYP64-like"/>
    <property type="match status" value="1"/>
</dbReference>
<evidence type="ECO:0000256" key="4">
    <source>
        <dbReference type="ARBA" id="ARBA00022617"/>
    </source>
</evidence>
<evidence type="ECO:0000256" key="2">
    <source>
        <dbReference type="ARBA" id="ARBA00005179"/>
    </source>
</evidence>
<evidence type="ECO:0000313" key="12">
    <source>
        <dbReference type="EMBL" id="EIW87317.1"/>
    </source>
</evidence>
<comment type="pathway">
    <text evidence="2">Secondary metabolite biosynthesis.</text>
</comment>
<dbReference type="OrthoDB" id="2789670at2759"/>
<keyword evidence="4 9" id="KW-0349">Heme</keyword>
<dbReference type="OMA" id="ANIWGIT"/>
<dbReference type="InterPro" id="IPR001128">
    <property type="entry name" value="Cyt_P450"/>
</dbReference>
<dbReference type="GO" id="GO:0004497">
    <property type="term" value="F:monooxygenase activity"/>
    <property type="evidence" value="ECO:0007669"/>
    <property type="project" value="UniProtKB-KW"/>
</dbReference>
<dbReference type="SUPFAM" id="SSF48264">
    <property type="entry name" value="Cytochrome P450"/>
    <property type="match status" value="1"/>
</dbReference>
<dbReference type="AlphaFoldDB" id="A0A5M3N834"/>
<comment type="caution">
    <text evidence="12">The sequence shown here is derived from an EMBL/GenBank/DDBJ whole genome shotgun (WGS) entry which is preliminary data.</text>
</comment>
<dbReference type="PRINTS" id="PR00463">
    <property type="entry name" value="EP450I"/>
</dbReference>
<evidence type="ECO:0000256" key="3">
    <source>
        <dbReference type="ARBA" id="ARBA00010617"/>
    </source>
</evidence>
<dbReference type="PANTHER" id="PTHR46300:SF7">
    <property type="entry name" value="P450, PUTATIVE (EUROFUNG)-RELATED"/>
    <property type="match status" value="1"/>
</dbReference>
<reference evidence="13" key="1">
    <citation type="journal article" date="2012" name="Science">
        <title>The Paleozoic origin of enzymatic lignin decomposition reconstructed from 31 fungal genomes.</title>
        <authorList>
            <person name="Floudas D."/>
            <person name="Binder M."/>
            <person name="Riley R."/>
            <person name="Barry K."/>
            <person name="Blanchette R.A."/>
            <person name="Henrissat B."/>
            <person name="Martinez A.T."/>
            <person name="Otillar R."/>
            <person name="Spatafora J.W."/>
            <person name="Yadav J.S."/>
            <person name="Aerts A."/>
            <person name="Benoit I."/>
            <person name="Boyd A."/>
            <person name="Carlson A."/>
            <person name="Copeland A."/>
            <person name="Coutinho P.M."/>
            <person name="de Vries R.P."/>
            <person name="Ferreira P."/>
            <person name="Findley K."/>
            <person name="Foster B."/>
            <person name="Gaskell J."/>
            <person name="Glotzer D."/>
            <person name="Gorecki P."/>
            <person name="Heitman J."/>
            <person name="Hesse C."/>
            <person name="Hori C."/>
            <person name="Igarashi K."/>
            <person name="Jurgens J.A."/>
            <person name="Kallen N."/>
            <person name="Kersten P."/>
            <person name="Kohler A."/>
            <person name="Kuees U."/>
            <person name="Kumar T.K.A."/>
            <person name="Kuo A."/>
            <person name="LaButti K."/>
            <person name="Larrondo L.F."/>
            <person name="Lindquist E."/>
            <person name="Ling A."/>
            <person name="Lombard V."/>
            <person name="Lucas S."/>
            <person name="Lundell T."/>
            <person name="Martin R."/>
            <person name="McLaughlin D.J."/>
            <person name="Morgenstern I."/>
            <person name="Morin E."/>
            <person name="Murat C."/>
            <person name="Nagy L.G."/>
            <person name="Nolan M."/>
            <person name="Ohm R.A."/>
            <person name="Patyshakuliyeva A."/>
            <person name="Rokas A."/>
            <person name="Ruiz-Duenas F.J."/>
            <person name="Sabat G."/>
            <person name="Salamov A."/>
            <person name="Samejima M."/>
            <person name="Schmutz J."/>
            <person name="Slot J.C."/>
            <person name="St John F."/>
            <person name="Stenlid J."/>
            <person name="Sun H."/>
            <person name="Sun S."/>
            <person name="Syed K."/>
            <person name="Tsang A."/>
            <person name="Wiebenga A."/>
            <person name="Young D."/>
            <person name="Pisabarro A."/>
            <person name="Eastwood D.C."/>
            <person name="Martin F."/>
            <person name="Cullen D."/>
            <person name="Grigoriev I.V."/>
            <person name="Hibbett D.S."/>
        </authorList>
    </citation>
    <scope>NUCLEOTIDE SEQUENCE [LARGE SCALE GENOMIC DNA]</scope>
    <source>
        <strain evidence="13">RWD-64-598 SS2</strain>
    </source>
</reference>
<dbReference type="InterPro" id="IPR050364">
    <property type="entry name" value="Cytochrome_P450_fung"/>
</dbReference>
<keyword evidence="11" id="KW-1133">Transmembrane helix</keyword>
<comment type="cofactor">
    <cofactor evidence="1 9">
        <name>heme</name>
        <dbReference type="ChEBI" id="CHEBI:30413"/>
    </cofactor>
</comment>
<dbReference type="GeneID" id="19211772"/>
<proteinExistence type="inferred from homology"/>
<dbReference type="GO" id="GO:0016705">
    <property type="term" value="F:oxidoreductase activity, acting on paired donors, with incorporation or reduction of molecular oxygen"/>
    <property type="evidence" value="ECO:0007669"/>
    <property type="project" value="InterPro"/>
</dbReference>
<evidence type="ECO:0000256" key="9">
    <source>
        <dbReference type="PIRSR" id="PIRSR602401-1"/>
    </source>
</evidence>
<keyword evidence="13" id="KW-1185">Reference proteome</keyword>
<evidence type="ECO:0000256" key="8">
    <source>
        <dbReference type="ARBA" id="ARBA00023033"/>
    </source>
</evidence>
<keyword evidence="6 10" id="KW-0560">Oxidoreductase</keyword>
<evidence type="ECO:0000256" key="7">
    <source>
        <dbReference type="ARBA" id="ARBA00023004"/>
    </source>
</evidence>
<feature type="transmembrane region" description="Helical" evidence="11">
    <location>
        <begin position="12"/>
        <end position="35"/>
    </location>
</feature>